<name>A0A4R2MX22_9BURK</name>
<dbReference type="EMBL" id="SLXH01000045">
    <property type="protein sequence ID" value="TCP11329.1"/>
    <property type="molecule type" value="Genomic_DNA"/>
</dbReference>
<keyword evidence="2" id="KW-1185">Reference proteome</keyword>
<dbReference type="Proteomes" id="UP000295182">
    <property type="component" value="Unassembled WGS sequence"/>
</dbReference>
<evidence type="ECO:0000313" key="2">
    <source>
        <dbReference type="Proteomes" id="UP000295182"/>
    </source>
</evidence>
<reference evidence="1 2" key="1">
    <citation type="submission" date="2019-03" db="EMBL/GenBank/DDBJ databases">
        <title>Genomic Encyclopedia of Type Strains, Phase IV (KMG-IV): sequencing the most valuable type-strain genomes for metagenomic binning, comparative biology and taxonomic classification.</title>
        <authorList>
            <person name="Goeker M."/>
        </authorList>
    </citation>
    <scope>NUCLEOTIDE SEQUENCE [LARGE SCALE GENOMIC DNA]</scope>
    <source>
        <strain evidence="1 2">DSM 1837</strain>
    </source>
</reference>
<comment type="caution">
    <text evidence="1">The sequence shown here is derived from an EMBL/GenBank/DDBJ whole genome shotgun (WGS) entry which is preliminary data.</text>
</comment>
<organism evidence="1 2">
    <name type="scientific">Simplicispira metamorpha</name>
    <dbReference type="NCBI Taxonomy" id="80881"/>
    <lineage>
        <taxon>Bacteria</taxon>
        <taxon>Pseudomonadati</taxon>
        <taxon>Pseudomonadota</taxon>
        <taxon>Betaproteobacteria</taxon>
        <taxon>Burkholderiales</taxon>
        <taxon>Comamonadaceae</taxon>
        <taxon>Simplicispira</taxon>
    </lineage>
</organism>
<gene>
    <name evidence="1" type="ORF">EV674_1452</name>
</gene>
<protein>
    <submittedName>
        <fullName evidence="1">Uncharacterized protein</fullName>
    </submittedName>
</protein>
<dbReference type="RefSeq" id="WP_132750489.1">
    <property type="nucleotide sequence ID" value="NZ_QXNC01000053.1"/>
</dbReference>
<proteinExistence type="predicted"/>
<sequence>MSYFDENTASKYVEKMLSFVSDKQILNLEPHEIQAGSISQQSGTAKSYCAEKIDDLEKAVNAKAKRAEANDLTFEERLCIAKDYKRLNEADVEDLIRADCDVIRLRGEKSQSSDEITRIARVLDVPAIWLQYGGEVHLPANSHIGVRVGKESFIYRESLYSKTIEFYSNLSENCDPDCAQALVEQQLENDQELSKISRRAGGQWKMVRGALIFVAWVKSEGLHPTCGAWSDEVEAMIAEELSTKTTVYSAWLSLKARCEAIGIFKGKYPSNVELHKLIEKEKPCLH</sequence>
<dbReference type="AlphaFoldDB" id="A0A4R2MX22"/>
<accession>A0A4R2MX22</accession>
<evidence type="ECO:0000313" key="1">
    <source>
        <dbReference type="EMBL" id="TCP11329.1"/>
    </source>
</evidence>